<dbReference type="EMBL" id="UYRR01034114">
    <property type="protein sequence ID" value="VDK60381.1"/>
    <property type="molecule type" value="Genomic_DNA"/>
</dbReference>
<accession>A0A0M3KAN2</accession>
<feature type="transmembrane region" description="Helical" evidence="1">
    <location>
        <begin position="150"/>
        <end position="175"/>
    </location>
</feature>
<organism evidence="4">
    <name type="scientific">Anisakis simplex</name>
    <name type="common">Herring worm</name>
    <dbReference type="NCBI Taxonomy" id="6269"/>
    <lineage>
        <taxon>Eukaryota</taxon>
        <taxon>Metazoa</taxon>
        <taxon>Ecdysozoa</taxon>
        <taxon>Nematoda</taxon>
        <taxon>Chromadorea</taxon>
        <taxon>Rhabditida</taxon>
        <taxon>Spirurina</taxon>
        <taxon>Ascaridomorpha</taxon>
        <taxon>Ascaridoidea</taxon>
        <taxon>Anisakidae</taxon>
        <taxon>Anisakis</taxon>
        <taxon>Anisakis simplex complex</taxon>
    </lineage>
</organism>
<reference evidence="2 3" key="2">
    <citation type="submission" date="2018-11" db="EMBL/GenBank/DDBJ databases">
        <authorList>
            <consortium name="Pathogen Informatics"/>
        </authorList>
    </citation>
    <scope>NUCLEOTIDE SEQUENCE [LARGE SCALE GENOMIC DNA]</scope>
</reference>
<evidence type="ECO:0000256" key="1">
    <source>
        <dbReference type="SAM" id="Phobius"/>
    </source>
</evidence>
<feature type="transmembrane region" description="Helical" evidence="1">
    <location>
        <begin position="31"/>
        <end position="51"/>
    </location>
</feature>
<name>A0A0M3KAN2_ANISI</name>
<dbReference type="OrthoDB" id="5862767at2759"/>
<feature type="transmembrane region" description="Helical" evidence="1">
    <location>
        <begin position="86"/>
        <end position="114"/>
    </location>
</feature>
<protein>
    <submittedName>
        <fullName evidence="4">Transmembrane protein</fullName>
    </submittedName>
</protein>
<dbReference type="InterPro" id="IPR056709">
    <property type="entry name" value="DUF7807"/>
</dbReference>
<dbReference type="WBParaSite" id="ASIM_0001802801-mRNA-1">
    <property type="protein sequence ID" value="ASIM_0001802801-mRNA-1"/>
    <property type="gene ID" value="ASIM_0001802801"/>
</dbReference>
<keyword evidence="1" id="KW-0472">Membrane</keyword>
<dbReference type="PANTHER" id="PTHR34851">
    <property type="entry name" value="PROTEIN CBG05235-RELATED"/>
    <property type="match status" value="1"/>
</dbReference>
<sequence length="207" mass="23141">MDVVTDRTPFRHYLPEYRCCCGSMHVKQGTLVIAVLYSILIAFIFISKLLGSSEPLSQEIIEIIVLILELVALALVFKALCSENELLLIPFLLFQLIGLLVSGIGVILMVIALIDADSFAGRMVHDQVVMSSENAEDKLAAFGSEKSESLLVQVTAAFALGTLFVSIAITMWWMWVVKRCFNYFRDLNRERAKRNISMSFKATTIVP</sequence>
<keyword evidence="1" id="KW-1133">Transmembrane helix</keyword>
<gene>
    <name evidence="2" type="ORF">ASIM_LOCUS17430</name>
</gene>
<reference evidence="4" key="1">
    <citation type="submission" date="2017-02" db="UniProtKB">
        <authorList>
            <consortium name="WormBaseParasite"/>
        </authorList>
    </citation>
    <scope>IDENTIFICATION</scope>
</reference>
<feature type="transmembrane region" description="Helical" evidence="1">
    <location>
        <begin position="63"/>
        <end position="80"/>
    </location>
</feature>
<keyword evidence="3" id="KW-1185">Reference proteome</keyword>
<proteinExistence type="predicted"/>
<dbReference type="Pfam" id="PF25093">
    <property type="entry name" value="DUF7807"/>
    <property type="match status" value="1"/>
</dbReference>
<evidence type="ECO:0000313" key="2">
    <source>
        <dbReference type="EMBL" id="VDK60381.1"/>
    </source>
</evidence>
<evidence type="ECO:0000313" key="4">
    <source>
        <dbReference type="WBParaSite" id="ASIM_0001802801-mRNA-1"/>
    </source>
</evidence>
<dbReference type="AlphaFoldDB" id="A0A0M3KAN2"/>
<dbReference type="Proteomes" id="UP000267096">
    <property type="component" value="Unassembled WGS sequence"/>
</dbReference>
<evidence type="ECO:0000313" key="3">
    <source>
        <dbReference type="Proteomes" id="UP000267096"/>
    </source>
</evidence>
<keyword evidence="1" id="KW-0812">Transmembrane</keyword>